<keyword evidence="2" id="KW-1185">Reference proteome</keyword>
<comment type="caution">
    <text evidence="1">The sequence shown here is derived from an EMBL/GenBank/DDBJ whole genome shotgun (WGS) entry which is preliminary data.</text>
</comment>
<reference evidence="1 2" key="1">
    <citation type="submission" date="2020-04" db="EMBL/GenBank/DDBJ databases">
        <title>Genome sequencing of Rosenbergiella species.</title>
        <authorList>
            <person name="Alvarez-Perez S."/>
            <person name="Lievens B."/>
        </authorList>
    </citation>
    <scope>NUCLEOTIDE SEQUENCE [LARGE SCALE GENOMIC DNA]</scope>
    <source>
        <strain evidence="1 2">CdVSA20.1</strain>
    </source>
</reference>
<protein>
    <submittedName>
        <fullName evidence="1">Uncharacterized protein</fullName>
    </submittedName>
</protein>
<organism evidence="1 2">
    <name type="scientific">Rosenbergiella australiborealis</name>
    <dbReference type="NCBI Taxonomy" id="1544696"/>
    <lineage>
        <taxon>Bacteria</taxon>
        <taxon>Pseudomonadati</taxon>
        <taxon>Pseudomonadota</taxon>
        <taxon>Gammaproteobacteria</taxon>
        <taxon>Enterobacterales</taxon>
        <taxon>Erwiniaceae</taxon>
        <taxon>Rosenbergiella</taxon>
    </lineage>
</organism>
<sequence>MTTALNGVSPMRTFIGGVIGAAYKLLKSFYTTQLDRIQQLINDSTRPEAYA</sequence>
<dbReference type="Proteomes" id="UP000786875">
    <property type="component" value="Unassembled WGS sequence"/>
</dbReference>
<proteinExistence type="predicted"/>
<evidence type="ECO:0000313" key="2">
    <source>
        <dbReference type="Proteomes" id="UP000786875"/>
    </source>
</evidence>
<dbReference type="EMBL" id="JABBFO010000003">
    <property type="protein sequence ID" value="MBT0726792.1"/>
    <property type="molecule type" value="Genomic_DNA"/>
</dbReference>
<evidence type="ECO:0000313" key="1">
    <source>
        <dbReference type="EMBL" id="MBT0726792.1"/>
    </source>
</evidence>
<gene>
    <name evidence="1" type="ORF">HGT73_05245</name>
</gene>
<accession>A0ABS5T3R6</accession>
<name>A0ABS5T3R6_9GAMM</name>
<dbReference type="RefSeq" id="WP_214212612.1">
    <property type="nucleotide sequence ID" value="NZ_JABBFO010000003.1"/>
</dbReference>